<feature type="region of interest" description="Disordered" evidence="1">
    <location>
        <begin position="200"/>
        <end position="264"/>
    </location>
</feature>
<proteinExistence type="predicted"/>
<dbReference type="PANTHER" id="PTHR48100:SF54">
    <property type="entry name" value="PHOSPHATASE SPAC5H10.03-RELATED"/>
    <property type="match status" value="1"/>
</dbReference>
<evidence type="ECO:0000256" key="1">
    <source>
        <dbReference type="SAM" id="MobiDB-lite"/>
    </source>
</evidence>
<evidence type="ECO:0008006" key="4">
    <source>
        <dbReference type="Google" id="ProtNLM"/>
    </source>
</evidence>
<dbReference type="EMBL" id="JAVFHQ010000062">
    <property type="protein sequence ID" value="KAK4540742.1"/>
    <property type="molecule type" value="Genomic_DNA"/>
</dbReference>
<evidence type="ECO:0000313" key="2">
    <source>
        <dbReference type="EMBL" id="KAK4540742.1"/>
    </source>
</evidence>
<feature type="compositionally biased region" description="Low complexity" evidence="1">
    <location>
        <begin position="223"/>
        <end position="233"/>
    </location>
</feature>
<protein>
    <recommendedName>
        <fullName evidence="4">Phosphoglycerate mutase</fullName>
    </recommendedName>
</protein>
<keyword evidence="3" id="KW-1185">Reference proteome</keyword>
<dbReference type="Gene3D" id="3.40.50.1240">
    <property type="entry name" value="Phosphoglycerate mutase-like"/>
    <property type="match status" value="1"/>
</dbReference>
<dbReference type="InterPro" id="IPR029033">
    <property type="entry name" value="His_PPase_superfam"/>
</dbReference>
<dbReference type="Proteomes" id="UP001324427">
    <property type="component" value="Unassembled WGS sequence"/>
</dbReference>
<dbReference type="SUPFAM" id="SSF53254">
    <property type="entry name" value="Phosphoglycerate mutase-like"/>
    <property type="match status" value="1"/>
</dbReference>
<dbReference type="SMART" id="SM00855">
    <property type="entry name" value="PGAM"/>
    <property type="match status" value="1"/>
</dbReference>
<dbReference type="InterPro" id="IPR013078">
    <property type="entry name" value="His_Pase_superF_clade-1"/>
</dbReference>
<comment type="caution">
    <text evidence="2">The sequence shown here is derived from an EMBL/GenBank/DDBJ whole genome shotgun (WGS) entry which is preliminary data.</text>
</comment>
<gene>
    <name evidence="2" type="ORF">LTR36_008957</name>
</gene>
<sequence length="264" mass="29025">MPPTIHCVRHAQGYHNLSTANHAIHDPLLTPYGEEQCRDLAKQFPYHAAVDCVVASPMKRTMFTALRGFGQDIDSKGLRVIALPQLQETSDLPCDTGSTPAELAKELEGKPVDLGLVPEGWNNKHGKWAPTPEAIDARAREARQWLMARPEKAIVVVTHGAFLHELTEDYAGSRLFQGTGWANTEFRSYTFVNPATTTAAEPAEARLVETPESRKRRLGNAGGAAAASSQEEQAQLKRSTLQEWREKGYVEPGSDQSQTQAQAQ</sequence>
<dbReference type="CDD" id="cd07067">
    <property type="entry name" value="HP_PGM_like"/>
    <property type="match status" value="1"/>
</dbReference>
<accession>A0AAV9J7N2</accession>
<dbReference type="AlphaFoldDB" id="A0AAV9J7N2"/>
<dbReference type="Pfam" id="PF00300">
    <property type="entry name" value="His_Phos_1"/>
    <property type="match status" value="1"/>
</dbReference>
<evidence type="ECO:0000313" key="3">
    <source>
        <dbReference type="Proteomes" id="UP001324427"/>
    </source>
</evidence>
<dbReference type="PANTHER" id="PTHR48100">
    <property type="entry name" value="BROAD-SPECIFICITY PHOSPHATASE YOR283W-RELATED"/>
    <property type="match status" value="1"/>
</dbReference>
<dbReference type="GO" id="GO:0016791">
    <property type="term" value="F:phosphatase activity"/>
    <property type="evidence" value="ECO:0007669"/>
    <property type="project" value="TreeGrafter"/>
</dbReference>
<organism evidence="2 3">
    <name type="scientific">Oleoguttula mirabilis</name>
    <dbReference type="NCBI Taxonomy" id="1507867"/>
    <lineage>
        <taxon>Eukaryota</taxon>
        <taxon>Fungi</taxon>
        <taxon>Dikarya</taxon>
        <taxon>Ascomycota</taxon>
        <taxon>Pezizomycotina</taxon>
        <taxon>Dothideomycetes</taxon>
        <taxon>Dothideomycetidae</taxon>
        <taxon>Mycosphaerellales</taxon>
        <taxon>Teratosphaeriaceae</taxon>
        <taxon>Oleoguttula</taxon>
    </lineage>
</organism>
<dbReference type="InterPro" id="IPR050275">
    <property type="entry name" value="PGM_Phosphatase"/>
</dbReference>
<feature type="compositionally biased region" description="Basic and acidic residues" evidence="1">
    <location>
        <begin position="203"/>
        <end position="213"/>
    </location>
</feature>
<dbReference type="GO" id="GO:0005737">
    <property type="term" value="C:cytoplasm"/>
    <property type="evidence" value="ECO:0007669"/>
    <property type="project" value="TreeGrafter"/>
</dbReference>
<name>A0AAV9J7N2_9PEZI</name>
<feature type="compositionally biased region" description="Polar residues" evidence="1">
    <location>
        <begin position="254"/>
        <end position="264"/>
    </location>
</feature>
<reference evidence="2 3" key="1">
    <citation type="submission" date="2021-11" db="EMBL/GenBank/DDBJ databases">
        <title>Black yeast isolated from Biological Soil Crust.</title>
        <authorList>
            <person name="Kurbessoian T."/>
        </authorList>
    </citation>
    <scope>NUCLEOTIDE SEQUENCE [LARGE SCALE GENOMIC DNA]</scope>
    <source>
        <strain evidence="2 3">CCFEE 5522</strain>
    </source>
</reference>